<evidence type="ECO:0000256" key="8">
    <source>
        <dbReference type="RuleBase" id="RU363032"/>
    </source>
</evidence>
<name>A0A378YKD8_9BURK</name>
<evidence type="ECO:0000313" key="14">
    <source>
        <dbReference type="Proteomes" id="UP000361468"/>
    </source>
</evidence>
<evidence type="ECO:0000256" key="4">
    <source>
        <dbReference type="ARBA" id="ARBA00022475"/>
    </source>
</evidence>
<reference evidence="11 13" key="1">
    <citation type="submission" date="2018-06" db="EMBL/GenBank/DDBJ databases">
        <authorList>
            <consortium name="Pathogen Informatics"/>
            <person name="Doyle S."/>
        </authorList>
    </citation>
    <scope>NUCLEOTIDE SEQUENCE [LARGE SCALE GENOMIC DNA]</scope>
    <source>
        <strain evidence="11 13">NCTC13160</strain>
    </source>
</reference>
<feature type="transmembrane region" description="Helical" evidence="8">
    <location>
        <begin position="49"/>
        <end position="71"/>
    </location>
</feature>
<dbReference type="PROSITE" id="PS50928">
    <property type="entry name" value="ABC_TM1"/>
    <property type="match status" value="1"/>
</dbReference>
<dbReference type="NCBIfam" id="TIGR01726">
    <property type="entry name" value="HEQRo_perm_3TM"/>
    <property type="match status" value="1"/>
</dbReference>
<keyword evidence="4" id="KW-1003">Cell membrane</keyword>
<feature type="domain" description="ABC transmembrane type-1" evidence="10">
    <location>
        <begin position="47"/>
        <end position="235"/>
    </location>
</feature>
<evidence type="ECO:0000313" key="13">
    <source>
        <dbReference type="Proteomes" id="UP000254573"/>
    </source>
</evidence>
<evidence type="ECO:0000256" key="1">
    <source>
        <dbReference type="ARBA" id="ARBA00004429"/>
    </source>
</evidence>
<dbReference type="PANTHER" id="PTHR30614:SF35">
    <property type="entry name" value="ABC TRANSPORTER PERMEASE PROTEIN"/>
    <property type="match status" value="1"/>
</dbReference>
<protein>
    <submittedName>
        <fullName evidence="11 12">L-cystine transport system permease protein TcyB</fullName>
    </submittedName>
</protein>
<gene>
    <name evidence="11" type="primary">tcyB</name>
    <name evidence="11" type="ORF">NCTC13160_01854</name>
    <name evidence="12" type="ORF">PPN31119_01793</name>
</gene>
<keyword evidence="5 8" id="KW-0812">Transmembrane</keyword>
<evidence type="ECO:0000313" key="12">
    <source>
        <dbReference type="EMBL" id="VVE65159.1"/>
    </source>
</evidence>
<keyword evidence="7 8" id="KW-0472">Membrane</keyword>
<dbReference type="Proteomes" id="UP000361468">
    <property type="component" value="Unassembled WGS sequence"/>
</dbReference>
<comment type="subcellular location">
    <subcellularLocation>
        <location evidence="1">Cell inner membrane</location>
        <topology evidence="1">Multi-pass membrane protein</topology>
    </subcellularLocation>
    <subcellularLocation>
        <location evidence="8">Cell membrane</location>
        <topology evidence="8">Multi-pass membrane protein</topology>
    </subcellularLocation>
</comment>
<dbReference type="Pfam" id="PF00528">
    <property type="entry name" value="BPD_transp_1"/>
    <property type="match status" value="1"/>
</dbReference>
<dbReference type="AlphaFoldDB" id="A0A378YKD8"/>
<feature type="compositionally biased region" description="Polar residues" evidence="9">
    <location>
        <begin position="292"/>
        <end position="302"/>
    </location>
</feature>
<dbReference type="InterPro" id="IPR000515">
    <property type="entry name" value="MetI-like"/>
</dbReference>
<accession>A0A378YKD8</accession>
<dbReference type="InterPro" id="IPR035906">
    <property type="entry name" value="MetI-like_sf"/>
</dbReference>
<dbReference type="CDD" id="cd06261">
    <property type="entry name" value="TM_PBP2"/>
    <property type="match status" value="1"/>
</dbReference>
<evidence type="ECO:0000256" key="6">
    <source>
        <dbReference type="ARBA" id="ARBA00022989"/>
    </source>
</evidence>
<dbReference type="InterPro" id="IPR010065">
    <property type="entry name" value="AA_ABC_transptr_permease_3TM"/>
</dbReference>
<dbReference type="GO" id="GO:0022857">
    <property type="term" value="F:transmembrane transporter activity"/>
    <property type="evidence" value="ECO:0007669"/>
    <property type="project" value="InterPro"/>
</dbReference>
<feature type="region of interest" description="Disordered" evidence="9">
    <location>
        <begin position="264"/>
        <end position="302"/>
    </location>
</feature>
<dbReference type="Gene3D" id="1.10.3720.10">
    <property type="entry name" value="MetI-like"/>
    <property type="match status" value="1"/>
</dbReference>
<evidence type="ECO:0000256" key="9">
    <source>
        <dbReference type="SAM" id="MobiDB-lite"/>
    </source>
</evidence>
<organism evidence="11 13">
    <name type="scientific">Pandoraea pnomenusa</name>
    <dbReference type="NCBI Taxonomy" id="93220"/>
    <lineage>
        <taxon>Bacteria</taxon>
        <taxon>Pseudomonadati</taxon>
        <taxon>Pseudomonadota</taxon>
        <taxon>Betaproteobacteria</taxon>
        <taxon>Burkholderiales</taxon>
        <taxon>Burkholderiaceae</taxon>
        <taxon>Pandoraea</taxon>
    </lineage>
</organism>
<reference evidence="12 14" key="2">
    <citation type="submission" date="2019-08" db="EMBL/GenBank/DDBJ databases">
        <authorList>
            <person name="Peeters C."/>
        </authorList>
    </citation>
    <scope>NUCLEOTIDE SEQUENCE [LARGE SCALE GENOMIC DNA]</scope>
    <source>
        <strain evidence="12 14">LMG 31119</strain>
    </source>
</reference>
<keyword evidence="14" id="KW-1185">Reference proteome</keyword>
<evidence type="ECO:0000256" key="3">
    <source>
        <dbReference type="ARBA" id="ARBA00022448"/>
    </source>
</evidence>
<evidence type="ECO:0000256" key="7">
    <source>
        <dbReference type="ARBA" id="ARBA00023136"/>
    </source>
</evidence>
<dbReference type="EMBL" id="CABPSO010000004">
    <property type="protein sequence ID" value="VVE65159.1"/>
    <property type="molecule type" value="Genomic_DNA"/>
</dbReference>
<evidence type="ECO:0000313" key="11">
    <source>
        <dbReference type="EMBL" id="SUA77278.1"/>
    </source>
</evidence>
<dbReference type="GO" id="GO:0043190">
    <property type="term" value="C:ATP-binding cassette (ABC) transporter complex"/>
    <property type="evidence" value="ECO:0007669"/>
    <property type="project" value="InterPro"/>
</dbReference>
<dbReference type="InterPro" id="IPR043429">
    <property type="entry name" value="ArtM/GltK/GlnP/TcyL/YhdX-like"/>
</dbReference>
<feature type="compositionally biased region" description="Gly residues" evidence="9">
    <location>
        <begin position="271"/>
        <end position="287"/>
    </location>
</feature>
<dbReference type="SUPFAM" id="SSF161098">
    <property type="entry name" value="MetI-like"/>
    <property type="match status" value="1"/>
</dbReference>
<evidence type="ECO:0000256" key="5">
    <source>
        <dbReference type="ARBA" id="ARBA00022692"/>
    </source>
</evidence>
<proteinExistence type="inferred from homology"/>
<comment type="similarity">
    <text evidence="2">Belongs to the binding-protein-dependent transport system permease family. HisMQ subfamily.</text>
</comment>
<dbReference type="EMBL" id="UGSG01000001">
    <property type="protein sequence ID" value="SUA77278.1"/>
    <property type="molecule type" value="Genomic_DNA"/>
</dbReference>
<dbReference type="GO" id="GO:0006865">
    <property type="term" value="P:amino acid transport"/>
    <property type="evidence" value="ECO:0007669"/>
    <property type="project" value="TreeGrafter"/>
</dbReference>
<dbReference type="Proteomes" id="UP000254573">
    <property type="component" value="Unassembled WGS sequence"/>
</dbReference>
<sequence>MVDAEGWRVSAAWRVGPERHRRQASAMHFSLNFAPLVPYWPVFLEGAWLTLRMTALAVVIGTALGTLVAFAKRGRHRWLARLCAIYIEAVRNTPFLVQIFLLYFGLASVGVHMPTFAAAVIAMVINIGAYAAEIIRAGLESVPRGQIEAAECLGLSKWRIAWHVMLQPSIEKVYPALTTQFILMMQASAMASQISAEELTAVANTVQSDTFRSLETYIVVAALYLVLSLLVKLLAWAAGEYFFRRRRTVRRAAAQTAQAARRRAAAVRAGNGNGNAPGAAGTVGTGGMADASTGNAAQRSAS</sequence>
<dbReference type="PANTHER" id="PTHR30614">
    <property type="entry name" value="MEMBRANE COMPONENT OF AMINO ACID ABC TRANSPORTER"/>
    <property type="match status" value="1"/>
</dbReference>
<evidence type="ECO:0000259" key="10">
    <source>
        <dbReference type="PROSITE" id="PS50928"/>
    </source>
</evidence>
<feature type="transmembrane region" description="Helical" evidence="8">
    <location>
        <begin position="216"/>
        <end position="243"/>
    </location>
</feature>
<keyword evidence="6 8" id="KW-1133">Transmembrane helix</keyword>
<keyword evidence="3 8" id="KW-0813">Transport</keyword>
<evidence type="ECO:0000256" key="2">
    <source>
        <dbReference type="ARBA" id="ARBA00010072"/>
    </source>
</evidence>